<dbReference type="SUPFAM" id="SSF52540">
    <property type="entry name" value="P-loop containing nucleoside triphosphate hydrolases"/>
    <property type="match status" value="1"/>
</dbReference>
<dbReference type="PANTHER" id="PTHR42759">
    <property type="entry name" value="MOXR FAMILY PROTEIN"/>
    <property type="match status" value="1"/>
</dbReference>
<dbReference type="Pfam" id="PF07726">
    <property type="entry name" value="AAA_3"/>
    <property type="match status" value="1"/>
</dbReference>
<dbReference type="GO" id="GO:0005524">
    <property type="term" value="F:ATP binding"/>
    <property type="evidence" value="ECO:0007669"/>
    <property type="project" value="UniProtKB-KW"/>
</dbReference>
<reference evidence="5 6" key="1">
    <citation type="submission" date="2020-08" db="EMBL/GenBank/DDBJ databases">
        <title>Complete genome sequence of Entomobacter blattae G55GP.</title>
        <authorList>
            <person name="Poehlein A."/>
            <person name="Guzman J."/>
            <person name="Daniel R."/>
            <person name="Vilcinskas A."/>
        </authorList>
    </citation>
    <scope>NUCLEOTIDE SEQUENCE [LARGE SCALE GENOMIC DNA]</scope>
    <source>
        <strain evidence="5 6">G55GP</strain>
    </source>
</reference>
<evidence type="ECO:0000256" key="3">
    <source>
        <dbReference type="ARBA" id="ARBA00061607"/>
    </source>
</evidence>
<dbReference type="Gene3D" id="1.10.8.80">
    <property type="entry name" value="Magnesium chelatase subunit I, C-Terminal domain"/>
    <property type="match status" value="1"/>
</dbReference>
<dbReference type="EMBL" id="CP060244">
    <property type="protein sequence ID" value="QNT77286.1"/>
    <property type="molecule type" value="Genomic_DNA"/>
</dbReference>
<sequence>MTQNPELPSPAFQKPTLSEQEVLFYADQLSSKLVKIHQELSSHIFGQDIVIEQVLTTMLSGGHCLLVGVPGLGKTYLIETLSKVMGLSSKRIQFTPDLMPSDITGSEILDESPTGQRSFRFVKGPVFCQLLLADEINRASPRTQSALLQAMQEQTVTIAGAPHPLPHPFHVMATQNPLEQEGTYPLPEAQLDRFLLQVNLYYPDEQAEKAMILATTSSQLKPPQECFTAHELLLIQTVIRSLPVGEKIVNAILKLVRMARPETSTDEKSKKYLAWGPGPRATQAFMLATRARALLDGRLAPSLDDVAALAIPILRHRMALHFSARTEGIQLEDIIGHLVETILQ</sequence>
<dbReference type="RefSeq" id="WP_203413784.1">
    <property type="nucleotide sequence ID" value="NZ_CP060244.1"/>
</dbReference>
<dbReference type="InterPro" id="IPR011703">
    <property type="entry name" value="ATPase_AAA-3"/>
</dbReference>
<dbReference type="InterPro" id="IPR041628">
    <property type="entry name" value="ChlI/MoxR_AAA_lid"/>
</dbReference>
<evidence type="ECO:0000256" key="2">
    <source>
        <dbReference type="ARBA" id="ARBA00022840"/>
    </source>
</evidence>
<keyword evidence="1" id="KW-0547">Nucleotide-binding</keyword>
<dbReference type="PIRSF" id="PIRSF002849">
    <property type="entry name" value="AAA_ATPase_chaperone_MoxR_prd"/>
    <property type="match status" value="1"/>
</dbReference>
<keyword evidence="2" id="KW-0067">ATP-binding</keyword>
<dbReference type="CDD" id="cd00009">
    <property type="entry name" value="AAA"/>
    <property type="match status" value="1"/>
</dbReference>
<dbReference type="KEGG" id="ebla:JGUZn3_00190"/>
<keyword evidence="6" id="KW-1185">Reference proteome</keyword>
<dbReference type="Pfam" id="PF17863">
    <property type="entry name" value="AAA_lid_2"/>
    <property type="match status" value="1"/>
</dbReference>
<dbReference type="AlphaFoldDB" id="A0A7H1NNC6"/>
<evidence type="ECO:0000256" key="1">
    <source>
        <dbReference type="ARBA" id="ARBA00022741"/>
    </source>
</evidence>
<comment type="similarity">
    <text evidence="3">Belongs to the MoxR family.</text>
</comment>
<dbReference type="PANTHER" id="PTHR42759:SF1">
    <property type="entry name" value="MAGNESIUM-CHELATASE SUBUNIT CHLD"/>
    <property type="match status" value="1"/>
</dbReference>
<name>A0A7H1NNC6_9PROT</name>
<proteinExistence type="inferred from homology"/>
<protein>
    <submittedName>
        <fullName evidence="5">ATPase family</fullName>
    </submittedName>
</protein>
<evidence type="ECO:0000313" key="5">
    <source>
        <dbReference type="EMBL" id="QNT77286.1"/>
    </source>
</evidence>
<gene>
    <name evidence="5" type="ORF">JGUZn3_00190</name>
</gene>
<organism evidence="5 6">
    <name type="scientific">Entomobacter blattae</name>
    <dbReference type="NCBI Taxonomy" id="2762277"/>
    <lineage>
        <taxon>Bacteria</taxon>
        <taxon>Pseudomonadati</taxon>
        <taxon>Pseudomonadota</taxon>
        <taxon>Alphaproteobacteria</taxon>
        <taxon>Acetobacterales</taxon>
        <taxon>Acetobacteraceae</taxon>
        <taxon>Entomobacter</taxon>
    </lineage>
</organism>
<dbReference type="GO" id="GO:0016887">
    <property type="term" value="F:ATP hydrolysis activity"/>
    <property type="evidence" value="ECO:0007669"/>
    <property type="project" value="InterPro"/>
</dbReference>
<dbReference type="InterPro" id="IPR027417">
    <property type="entry name" value="P-loop_NTPase"/>
</dbReference>
<dbReference type="InterPro" id="IPR003593">
    <property type="entry name" value="AAA+_ATPase"/>
</dbReference>
<dbReference type="Proteomes" id="UP000516349">
    <property type="component" value="Chromosome"/>
</dbReference>
<dbReference type="Gene3D" id="3.40.50.300">
    <property type="entry name" value="P-loop containing nucleotide triphosphate hydrolases"/>
    <property type="match status" value="1"/>
</dbReference>
<feature type="domain" description="AAA+ ATPase" evidence="4">
    <location>
        <begin position="60"/>
        <end position="204"/>
    </location>
</feature>
<dbReference type="SMART" id="SM00382">
    <property type="entry name" value="AAA"/>
    <property type="match status" value="1"/>
</dbReference>
<evidence type="ECO:0000313" key="6">
    <source>
        <dbReference type="Proteomes" id="UP000516349"/>
    </source>
</evidence>
<dbReference type="FunFam" id="3.40.50.300:FF:000640">
    <property type="entry name" value="MoxR family ATPase"/>
    <property type="match status" value="1"/>
</dbReference>
<evidence type="ECO:0000259" key="4">
    <source>
        <dbReference type="SMART" id="SM00382"/>
    </source>
</evidence>
<dbReference type="InterPro" id="IPR050764">
    <property type="entry name" value="CbbQ/NirQ/NorQ/GpvN"/>
</dbReference>
<accession>A0A7H1NNC6</accession>